<protein>
    <submittedName>
        <fullName evidence="2">Uncharacterized protein</fullName>
    </submittedName>
</protein>
<feature type="non-terminal residue" evidence="2">
    <location>
        <position position="256"/>
    </location>
</feature>
<feature type="compositionally biased region" description="Basic and acidic residues" evidence="1">
    <location>
        <begin position="234"/>
        <end position="243"/>
    </location>
</feature>
<sequence>MSRELPVTCCLVCLALVAPAGGASDLDEFKIKREQVFDFAEKPKITRDGDRVTIRFATKGLCDVTVAIEDAAGRIVRHLASGVLGKNAPTPFQKNSLAQTLVWDGKDDQGKYLDNTDALTVRVSLGLKPRFERTLFWTPYKRMAQATPPIIKASPEGVLVYEGQIYDSVRLYDHDGDYLRTVYPFPADELPKISDLHWRTFPQDGARLPAKEWFRQATLLSSGSNSNHPFRGFGEQRHAHDGHGAGAAHRAASAMA</sequence>
<evidence type="ECO:0000313" key="2">
    <source>
        <dbReference type="EMBL" id="KKM86564.1"/>
    </source>
</evidence>
<comment type="caution">
    <text evidence="2">The sequence shown here is derived from an EMBL/GenBank/DDBJ whole genome shotgun (WGS) entry which is preliminary data.</text>
</comment>
<name>A0A0F9KW41_9ZZZZ</name>
<gene>
    <name evidence="2" type="ORF">LCGC14_1277750</name>
</gene>
<organism evidence="2">
    <name type="scientific">marine sediment metagenome</name>
    <dbReference type="NCBI Taxonomy" id="412755"/>
    <lineage>
        <taxon>unclassified sequences</taxon>
        <taxon>metagenomes</taxon>
        <taxon>ecological metagenomes</taxon>
    </lineage>
</organism>
<reference evidence="2" key="1">
    <citation type="journal article" date="2015" name="Nature">
        <title>Complex archaea that bridge the gap between prokaryotes and eukaryotes.</title>
        <authorList>
            <person name="Spang A."/>
            <person name="Saw J.H."/>
            <person name="Jorgensen S.L."/>
            <person name="Zaremba-Niedzwiedzka K."/>
            <person name="Martijn J."/>
            <person name="Lind A.E."/>
            <person name="van Eijk R."/>
            <person name="Schleper C."/>
            <person name="Guy L."/>
            <person name="Ettema T.J."/>
        </authorList>
    </citation>
    <scope>NUCLEOTIDE SEQUENCE</scope>
</reference>
<proteinExistence type="predicted"/>
<accession>A0A0F9KW41</accession>
<feature type="compositionally biased region" description="Low complexity" evidence="1">
    <location>
        <begin position="246"/>
        <end position="256"/>
    </location>
</feature>
<dbReference type="Gene3D" id="2.60.40.4070">
    <property type="match status" value="1"/>
</dbReference>
<dbReference type="EMBL" id="LAZR01007235">
    <property type="protein sequence ID" value="KKM86564.1"/>
    <property type="molecule type" value="Genomic_DNA"/>
</dbReference>
<feature type="region of interest" description="Disordered" evidence="1">
    <location>
        <begin position="225"/>
        <end position="256"/>
    </location>
</feature>
<evidence type="ECO:0000256" key="1">
    <source>
        <dbReference type="SAM" id="MobiDB-lite"/>
    </source>
</evidence>
<dbReference type="AlphaFoldDB" id="A0A0F9KW41"/>